<keyword evidence="2 4" id="KW-0808">Transferase</keyword>
<evidence type="ECO:0000256" key="4">
    <source>
        <dbReference type="HAMAP-Rule" id="MF_02217"/>
    </source>
</evidence>
<feature type="binding site" evidence="4">
    <location>
        <position position="35"/>
    </location>
    <ligand>
        <name>S-adenosyl-L-methionine</name>
        <dbReference type="ChEBI" id="CHEBI:59789"/>
    </ligand>
</feature>
<dbReference type="Pfam" id="PF01596">
    <property type="entry name" value="Methyltransf_3"/>
    <property type="match status" value="1"/>
</dbReference>
<dbReference type="PANTHER" id="PTHR10509">
    <property type="entry name" value="O-METHYLTRANSFERASE-RELATED"/>
    <property type="match status" value="1"/>
</dbReference>
<dbReference type="InterPro" id="IPR050362">
    <property type="entry name" value="Cation-dep_OMT"/>
</dbReference>
<feature type="binding site" evidence="4">
    <location>
        <position position="130"/>
    </location>
    <ligand>
        <name>Mg(2+)</name>
        <dbReference type="ChEBI" id="CHEBI:18420"/>
    </ligand>
</feature>
<dbReference type="InterPro" id="IPR043675">
    <property type="entry name" value="TrmR_methyltr"/>
</dbReference>
<dbReference type="RefSeq" id="WP_050353557.1">
    <property type="nucleotide sequence ID" value="NZ_BOSN01000001.1"/>
</dbReference>
<dbReference type="Proteomes" id="UP000036780">
    <property type="component" value="Unassembled WGS sequence"/>
</dbReference>
<dbReference type="EC" id="2.1.1.-" evidence="4"/>
<dbReference type="GO" id="GO:0008171">
    <property type="term" value="F:O-methyltransferase activity"/>
    <property type="evidence" value="ECO:0007669"/>
    <property type="project" value="InterPro"/>
</dbReference>
<comment type="function">
    <text evidence="4">Catalyzes the methylation of 5-hydroxyuridine (ho5U) to form 5-methoxyuridine (mo5U) at position 34 in tRNAs.</text>
</comment>
<feature type="binding site" evidence="4">
    <location>
        <position position="130"/>
    </location>
    <ligand>
        <name>S-adenosyl-L-methionine</name>
        <dbReference type="ChEBI" id="CHEBI:59789"/>
    </ligand>
</feature>
<dbReference type="CDD" id="cd02440">
    <property type="entry name" value="AdoMet_MTases"/>
    <property type="match status" value="1"/>
</dbReference>
<proteinExistence type="inferred from homology"/>
<gene>
    <name evidence="4" type="primary">trmR</name>
    <name evidence="5" type="ORF">AFK71_19695</name>
</gene>
<comment type="caution">
    <text evidence="5">The sequence shown here is derived from an EMBL/GenBank/DDBJ whole genome shotgun (WGS) entry which is preliminary data.</text>
</comment>
<reference evidence="6" key="1">
    <citation type="submission" date="2015-07" db="EMBL/GenBank/DDBJ databases">
        <title>Fjat-10053 dsm26.</title>
        <authorList>
            <person name="Liu B."/>
            <person name="Wang J."/>
            <person name="Zhu Y."/>
            <person name="Liu G."/>
            <person name="Chen Q."/>
            <person name="Chen Z."/>
            <person name="Lan J."/>
            <person name="Che J."/>
            <person name="Ge C."/>
            <person name="Shi H."/>
            <person name="Pan Z."/>
            <person name="Liu X."/>
        </authorList>
    </citation>
    <scope>NUCLEOTIDE SEQUENCE [LARGE SCALE GENOMIC DNA]</scope>
    <source>
        <strain evidence="6">DSM 26</strain>
    </source>
</reference>
<evidence type="ECO:0000256" key="2">
    <source>
        <dbReference type="ARBA" id="ARBA00022679"/>
    </source>
</evidence>
<keyword evidence="4" id="KW-0479">Metal-binding</keyword>
<comment type="subunit">
    <text evidence="4">Homodimer.</text>
</comment>
<dbReference type="GO" id="GO:0008757">
    <property type="term" value="F:S-adenosylmethionine-dependent methyltransferase activity"/>
    <property type="evidence" value="ECO:0007669"/>
    <property type="project" value="TreeGrafter"/>
</dbReference>
<comment type="similarity">
    <text evidence="4">Belongs to the class I-like SAM-binding methyltransferase superfamily. Cation-dependent O-methyltransferase family.</text>
</comment>
<evidence type="ECO:0000313" key="6">
    <source>
        <dbReference type="Proteomes" id="UP000036780"/>
    </source>
</evidence>
<comment type="catalytic activity">
    <reaction evidence="4">
        <text>5-hydroxyuridine(34) in tRNA + S-adenosyl-L-methionine = 5-methoxyuridine(34) in tRNA + S-adenosyl-L-homocysteine + H(+)</text>
        <dbReference type="Rhea" id="RHEA:60524"/>
        <dbReference type="Rhea" id="RHEA-COMP:13381"/>
        <dbReference type="Rhea" id="RHEA-COMP:15591"/>
        <dbReference type="ChEBI" id="CHEBI:15378"/>
        <dbReference type="ChEBI" id="CHEBI:57856"/>
        <dbReference type="ChEBI" id="CHEBI:59789"/>
        <dbReference type="ChEBI" id="CHEBI:136877"/>
        <dbReference type="ChEBI" id="CHEBI:143860"/>
    </reaction>
</comment>
<keyword evidence="6" id="KW-1185">Reference proteome</keyword>
<dbReference type="PROSITE" id="PS51682">
    <property type="entry name" value="SAM_OMT_I"/>
    <property type="match status" value="1"/>
</dbReference>
<dbReference type="EMBL" id="LGTO01000007">
    <property type="protein sequence ID" value="KNE20999.1"/>
    <property type="molecule type" value="Genomic_DNA"/>
</dbReference>
<feature type="binding site" evidence="4">
    <location>
        <position position="156"/>
    </location>
    <ligand>
        <name>Mg(2+)</name>
        <dbReference type="ChEBI" id="CHEBI:18420"/>
    </ligand>
</feature>
<keyword evidence="3 4" id="KW-0949">S-adenosyl-L-methionine</keyword>
<dbReference type="PATRIC" id="fig|1473.5.peg.2682"/>
<feature type="binding site" evidence="4">
    <location>
        <position position="82"/>
    </location>
    <ligand>
        <name>S-adenosyl-L-methionine</name>
        <dbReference type="ChEBI" id="CHEBI:59789"/>
    </ligand>
</feature>
<name>A0A0L0QQY0_VIRPA</name>
<dbReference type="GO" id="GO:0016300">
    <property type="term" value="F:tRNA (uridine) methyltransferase activity"/>
    <property type="evidence" value="ECO:0007669"/>
    <property type="project" value="UniProtKB-UniRule"/>
</dbReference>
<dbReference type="SUPFAM" id="SSF53335">
    <property type="entry name" value="S-adenosyl-L-methionine-dependent methyltransferases"/>
    <property type="match status" value="1"/>
</dbReference>
<feature type="binding site" evidence="4">
    <location>
        <position position="65"/>
    </location>
    <ligand>
        <name>S-adenosyl-L-methionine</name>
        <dbReference type="ChEBI" id="CHEBI:59789"/>
    </ligand>
</feature>
<dbReference type="Gene3D" id="3.40.50.150">
    <property type="entry name" value="Vaccinia Virus protein VP39"/>
    <property type="match status" value="1"/>
</dbReference>
<feature type="binding site" evidence="4">
    <location>
        <begin position="110"/>
        <end position="111"/>
    </location>
    <ligand>
        <name>S-adenosyl-L-methionine</name>
        <dbReference type="ChEBI" id="CHEBI:59789"/>
    </ligand>
</feature>
<organism evidence="5 6">
    <name type="scientific">Virgibacillus pantothenticus</name>
    <dbReference type="NCBI Taxonomy" id="1473"/>
    <lineage>
        <taxon>Bacteria</taxon>
        <taxon>Bacillati</taxon>
        <taxon>Bacillota</taxon>
        <taxon>Bacilli</taxon>
        <taxon>Bacillales</taxon>
        <taxon>Bacillaceae</taxon>
        <taxon>Virgibacillus</taxon>
    </lineage>
</organism>
<dbReference type="HAMAP" id="MF_02217">
    <property type="entry name" value="TrmR_methyltr"/>
    <property type="match status" value="1"/>
</dbReference>
<evidence type="ECO:0000256" key="1">
    <source>
        <dbReference type="ARBA" id="ARBA00022603"/>
    </source>
</evidence>
<dbReference type="PANTHER" id="PTHR10509:SF14">
    <property type="entry name" value="CAFFEOYL-COA O-METHYLTRANSFERASE 3-RELATED"/>
    <property type="match status" value="1"/>
</dbReference>
<keyword evidence="1 4" id="KW-0489">Methyltransferase</keyword>
<accession>A0A0L0QQY0</accession>
<protein>
    <recommendedName>
        <fullName evidence="4">tRNA 5-hydroxyuridine methyltransferase</fullName>
        <ecNumber evidence="4">2.1.1.-</ecNumber>
    </recommendedName>
    <alternativeName>
        <fullName evidence="4">ho5U methyltransferase</fullName>
    </alternativeName>
</protein>
<dbReference type="GO" id="GO:0000287">
    <property type="term" value="F:magnesium ion binding"/>
    <property type="evidence" value="ECO:0007669"/>
    <property type="project" value="UniProtKB-UniRule"/>
</dbReference>
<dbReference type="InterPro" id="IPR029063">
    <property type="entry name" value="SAM-dependent_MTases_sf"/>
</dbReference>
<keyword evidence="4" id="KW-0460">Magnesium</keyword>
<sequence>MKDNSMDYLVNMIPKRTSSIDLIEQGAKKDRVPIMEPVSMHFVQQIIRLKQPKRILEIGTAIGYSALRMLEAAPDAEIVTMERDVQRYQEAIQNIRTHGAEKQIKILLGDALEMLKNLQNEALFDVIFIDAAKSQYRRFFELVTPLLANEGIIITDNVLFRGYVEKPHIAPSRYKKMVEKINDYNHWLMQHPLFTTSIVPIGDGIAISMKHS</sequence>
<dbReference type="OrthoDB" id="9799672at2"/>
<evidence type="ECO:0000256" key="3">
    <source>
        <dbReference type="ARBA" id="ARBA00022691"/>
    </source>
</evidence>
<keyword evidence="4" id="KW-0819">tRNA processing</keyword>
<evidence type="ECO:0000313" key="5">
    <source>
        <dbReference type="EMBL" id="KNE20999.1"/>
    </source>
</evidence>
<dbReference type="GO" id="GO:0030488">
    <property type="term" value="P:tRNA methylation"/>
    <property type="evidence" value="ECO:0007669"/>
    <property type="project" value="UniProtKB-UniRule"/>
</dbReference>
<feature type="binding site" evidence="4">
    <location>
        <position position="157"/>
    </location>
    <ligand>
        <name>Mg(2+)</name>
        <dbReference type="ChEBI" id="CHEBI:18420"/>
    </ligand>
</feature>
<dbReference type="AlphaFoldDB" id="A0A0L0QQY0"/>
<dbReference type="InterPro" id="IPR002935">
    <property type="entry name" value="SAM_O-MeTrfase"/>
</dbReference>